<keyword evidence="3" id="KW-0238">DNA-binding</keyword>
<evidence type="ECO:0000256" key="3">
    <source>
        <dbReference type="ARBA" id="ARBA00023125"/>
    </source>
</evidence>
<sequence length="387" mass="42548">MRNGWVIKQLDEVCTKFGAGPFGSNMKISTFVDAGIPVVSGNHMTELELVEESFNYITEDHANRMQSSIVQRNDVVITKAGTIGQVSLIPENSRFLKYVLSSRQLFARPNVGYVVPKYLAIYLKYGRGQAQILSNVNRTGVPSLSQAVSFIKNVRIELPPLPEQKRIVDLISSVDSYIEALQKQLESAKKSRNAVLYELLTAEGGGWVETTLGKLLTLEYGKPLTDENRDGKGFPVFASAGVVGMHSEPLVSKSPVIVVGRKGTAGAVYWSETPCFVIDTAYYVKPLSDLDLRFLYLLLTFIDLKSVTAQTGVPGLNRDRAYSLKCNVPPISKQLEVVKIITQLDDFIDSTQGTINRSQDLRSGLLSDLLSGVHEIHASYDKVIGAA</sequence>
<dbReference type="InterPro" id="IPR052021">
    <property type="entry name" value="Type-I_RS_S_subunit"/>
</dbReference>
<evidence type="ECO:0000256" key="1">
    <source>
        <dbReference type="ARBA" id="ARBA00010923"/>
    </source>
</evidence>
<dbReference type="SUPFAM" id="SSF116734">
    <property type="entry name" value="DNA methylase specificity domain"/>
    <property type="match status" value="2"/>
</dbReference>
<dbReference type="PANTHER" id="PTHR30408">
    <property type="entry name" value="TYPE-1 RESTRICTION ENZYME ECOKI SPECIFICITY PROTEIN"/>
    <property type="match status" value="1"/>
</dbReference>
<dbReference type="Gene3D" id="1.10.287.1120">
    <property type="entry name" value="Bipartite methylase S protein"/>
    <property type="match status" value="1"/>
</dbReference>
<evidence type="ECO:0000259" key="4">
    <source>
        <dbReference type="Pfam" id="PF01420"/>
    </source>
</evidence>
<dbReference type="InterPro" id="IPR044946">
    <property type="entry name" value="Restrct_endonuc_typeI_TRD_sf"/>
</dbReference>
<dbReference type="EMBL" id="CAFBOC010000018">
    <property type="protein sequence ID" value="CAB4984884.1"/>
    <property type="molecule type" value="Genomic_DNA"/>
</dbReference>
<protein>
    <submittedName>
        <fullName evidence="5">Unannotated protein</fullName>
    </submittedName>
</protein>
<reference evidence="5" key="1">
    <citation type="submission" date="2020-05" db="EMBL/GenBank/DDBJ databases">
        <authorList>
            <person name="Chiriac C."/>
            <person name="Salcher M."/>
            <person name="Ghai R."/>
            <person name="Kavagutti S V."/>
        </authorList>
    </citation>
    <scope>NUCLEOTIDE SEQUENCE</scope>
</reference>
<evidence type="ECO:0000313" key="6">
    <source>
        <dbReference type="EMBL" id="CAB4984884.1"/>
    </source>
</evidence>
<dbReference type="Pfam" id="PF01420">
    <property type="entry name" value="Methylase_S"/>
    <property type="match status" value="2"/>
</dbReference>
<dbReference type="CDD" id="cd17267">
    <property type="entry name" value="RMtype1_S_EcoAO83I-TRD1-CR1_like"/>
    <property type="match status" value="1"/>
</dbReference>
<comment type="similarity">
    <text evidence="1">Belongs to the type-I restriction system S methylase family.</text>
</comment>
<dbReference type="InterPro" id="IPR000055">
    <property type="entry name" value="Restrct_endonuc_typeI_TRD"/>
</dbReference>
<dbReference type="GO" id="GO:0009307">
    <property type="term" value="P:DNA restriction-modification system"/>
    <property type="evidence" value="ECO:0007669"/>
    <property type="project" value="UniProtKB-KW"/>
</dbReference>
<feature type="domain" description="Type I restriction modification DNA specificity" evidence="4">
    <location>
        <begin position="4"/>
        <end position="185"/>
    </location>
</feature>
<proteinExistence type="inferred from homology"/>
<dbReference type="Gene3D" id="3.90.220.20">
    <property type="entry name" value="DNA methylase specificity domains"/>
    <property type="match status" value="2"/>
</dbReference>
<name>A0A6J6WF54_9ZZZZ</name>
<gene>
    <name evidence="5" type="ORF">UFOPK2936_00970</name>
    <name evidence="6" type="ORF">UFOPK3913_01389</name>
</gene>
<dbReference type="PANTHER" id="PTHR30408:SF12">
    <property type="entry name" value="TYPE I RESTRICTION ENZYME MJAVIII SPECIFICITY SUBUNIT"/>
    <property type="match status" value="1"/>
</dbReference>
<dbReference type="AlphaFoldDB" id="A0A6J6WF54"/>
<organism evidence="5">
    <name type="scientific">freshwater metagenome</name>
    <dbReference type="NCBI Taxonomy" id="449393"/>
    <lineage>
        <taxon>unclassified sequences</taxon>
        <taxon>metagenomes</taxon>
        <taxon>ecological metagenomes</taxon>
    </lineage>
</organism>
<dbReference type="GO" id="GO:0003677">
    <property type="term" value="F:DNA binding"/>
    <property type="evidence" value="ECO:0007669"/>
    <property type="project" value="UniProtKB-KW"/>
</dbReference>
<keyword evidence="2" id="KW-0680">Restriction system</keyword>
<evidence type="ECO:0000256" key="2">
    <source>
        <dbReference type="ARBA" id="ARBA00022747"/>
    </source>
</evidence>
<accession>A0A6J6WF54</accession>
<feature type="domain" description="Type I restriction modification DNA specificity" evidence="4">
    <location>
        <begin position="206"/>
        <end position="356"/>
    </location>
</feature>
<evidence type="ECO:0000313" key="5">
    <source>
        <dbReference type="EMBL" id="CAB4781558.1"/>
    </source>
</evidence>
<dbReference type="EMBL" id="CAEZZW010000004">
    <property type="protein sequence ID" value="CAB4781558.1"/>
    <property type="molecule type" value="Genomic_DNA"/>
</dbReference>